<dbReference type="InterPro" id="IPR000343">
    <property type="entry name" value="4pyrrol_synth_GluRdtase"/>
</dbReference>
<feature type="domain" description="Tetrapyrrole biosynthesis glutamyl-tRNA reductase dimerisation" evidence="15">
    <location>
        <begin position="322"/>
        <end position="419"/>
    </location>
</feature>
<feature type="domain" description="Glutamyl-tRNA reductase N-terminal" evidence="17">
    <location>
        <begin position="6"/>
        <end position="156"/>
    </location>
</feature>
<comment type="miscellaneous">
    <text evidence="9">During catalysis, the active site Cys acts as a nucleophile attacking the alpha-carbonyl group of tRNA-bound glutamate with the formation of a thioester intermediate between enzyme and glutamate, and the concomitant release of tRNA(Glu). The thioester intermediate is finally reduced by direct hydride transfer from NADPH, to form the product GSA.</text>
</comment>
<evidence type="ECO:0000256" key="11">
    <source>
        <dbReference type="PIRSR" id="PIRSR000445-2"/>
    </source>
</evidence>
<dbReference type="CDD" id="cd05213">
    <property type="entry name" value="NAD_bind_Glutamyl_tRNA_reduct"/>
    <property type="match status" value="1"/>
</dbReference>
<name>A0AAE5T2A8_STACR</name>
<evidence type="ECO:0000256" key="14">
    <source>
        <dbReference type="RuleBase" id="RU000584"/>
    </source>
</evidence>
<evidence type="ECO:0000256" key="13">
    <source>
        <dbReference type="PIRSR" id="PIRSR000445-4"/>
    </source>
</evidence>
<dbReference type="SUPFAM" id="SSF51735">
    <property type="entry name" value="NAD(P)-binding Rossmann-fold domains"/>
    <property type="match status" value="1"/>
</dbReference>
<feature type="binding site" evidence="9 12">
    <location>
        <begin position="189"/>
        <end position="194"/>
    </location>
    <ligand>
        <name>NADP(+)</name>
        <dbReference type="ChEBI" id="CHEBI:58349"/>
    </ligand>
</feature>
<dbReference type="InterPro" id="IPR036291">
    <property type="entry name" value="NAD(P)-bd_dom_sf"/>
</dbReference>
<dbReference type="PIRSF" id="PIRSF000445">
    <property type="entry name" value="4pyrrol_synth_GluRdtase"/>
    <property type="match status" value="1"/>
</dbReference>
<feature type="domain" description="Quinate/shikimate 5-dehydrogenase/glutamyl-tRNA reductase" evidence="16">
    <location>
        <begin position="171"/>
        <end position="305"/>
    </location>
</feature>
<accession>A0AAE5T2A8</accession>
<evidence type="ECO:0000256" key="12">
    <source>
        <dbReference type="PIRSR" id="PIRSR000445-3"/>
    </source>
</evidence>
<dbReference type="FunFam" id="3.40.50.720:FF:000031">
    <property type="entry name" value="Glutamyl-tRNA reductase"/>
    <property type="match status" value="1"/>
</dbReference>
<dbReference type="PANTHER" id="PTHR43120">
    <property type="entry name" value="GLUTAMYL-TRNA REDUCTASE 1, CHLOROPLASTIC"/>
    <property type="match status" value="1"/>
</dbReference>
<evidence type="ECO:0000259" key="16">
    <source>
        <dbReference type="Pfam" id="PF01488"/>
    </source>
</evidence>
<gene>
    <name evidence="9" type="primary">hemA</name>
    <name evidence="18" type="ORF">BU653_05150</name>
</gene>
<protein>
    <recommendedName>
        <fullName evidence="8 9">Glutamyl-tRNA reductase</fullName>
        <shortName evidence="9">GluTR</shortName>
        <ecNumber evidence="3 9">1.2.1.70</ecNumber>
    </recommendedName>
</protein>
<dbReference type="InterPro" id="IPR018214">
    <property type="entry name" value="GluRdtase_CS"/>
</dbReference>
<proteinExistence type="inferred from homology"/>
<dbReference type="InterPro" id="IPR036343">
    <property type="entry name" value="GluRdtase_N_sf"/>
</dbReference>
<dbReference type="EC" id="1.2.1.70" evidence="3 9"/>
<comment type="domain">
    <text evidence="9">Possesses an unusual extended V-shaped dimeric structure with each monomer consisting of three distinct domains arranged along a curved 'spinal' alpha-helix. The N-terminal catalytic domain specifically recognizes the glutamate moiety of the substrate. The second domain is the NADPH-binding domain, and the third C-terminal domain is responsible for dimerization.</text>
</comment>
<dbReference type="InterPro" id="IPR015896">
    <property type="entry name" value="4pyrrol_synth_GluRdtase_dimer"/>
</dbReference>
<dbReference type="PROSITE" id="PS00747">
    <property type="entry name" value="GLUTR"/>
    <property type="match status" value="1"/>
</dbReference>
<dbReference type="RefSeq" id="WP_107360578.1">
    <property type="nucleotide sequence ID" value="NZ_JAHSUP010000001.1"/>
</dbReference>
<comment type="catalytic activity">
    <reaction evidence="7 9 14">
        <text>(S)-4-amino-5-oxopentanoate + tRNA(Glu) + NADP(+) = L-glutamyl-tRNA(Glu) + NADPH + H(+)</text>
        <dbReference type="Rhea" id="RHEA:12344"/>
        <dbReference type="Rhea" id="RHEA-COMP:9663"/>
        <dbReference type="Rhea" id="RHEA-COMP:9680"/>
        <dbReference type="ChEBI" id="CHEBI:15378"/>
        <dbReference type="ChEBI" id="CHEBI:57501"/>
        <dbReference type="ChEBI" id="CHEBI:57783"/>
        <dbReference type="ChEBI" id="CHEBI:58349"/>
        <dbReference type="ChEBI" id="CHEBI:78442"/>
        <dbReference type="ChEBI" id="CHEBI:78520"/>
        <dbReference type="EC" id="1.2.1.70"/>
    </reaction>
</comment>
<dbReference type="InterPro" id="IPR006151">
    <property type="entry name" value="Shikm_DH/Glu-tRNA_Rdtase"/>
</dbReference>
<feature type="binding site" evidence="9 11">
    <location>
        <position position="109"/>
    </location>
    <ligand>
        <name>substrate</name>
    </ligand>
</feature>
<comment type="function">
    <text evidence="9">Catalyzes the NADPH-dependent reduction of glutamyl-tRNA(Glu) to glutamate 1-semialdehyde (GSA).</text>
</comment>
<comment type="subunit">
    <text evidence="9">Homodimer.</text>
</comment>
<dbReference type="NCBIfam" id="TIGR01035">
    <property type="entry name" value="hemA"/>
    <property type="match status" value="1"/>
</dbReference>
<evidence type="ECO:0000256" key="9">
    <source>
        <dbReference type="HAMAP-Rule" id="MF_00087"/>
    </source>
</evidence>
<evidence type="ECO:0000256" key="3">
    <source>
        <dbReference type="ARBA" id="ARBA00012970"/>
    </source>
</evidence>
<keyword evidence="6 9" id="KW-0627">Porphyrin biosynthesis</keyword>
<evidence type="ECO:0000256" key="8">
    <source>
        <dbReference type="ARBA" id="ARBA00068659"/>
    </source>
</evidence>
<dbReference type="Pfam" id="PF05201">
    <property type="entry name" value="GlutR_N"/>
    <property type="match status" value="1"/>
</dbReference>
<dbReference type="InterPro" id="IPR036453">
    <property type="entry name" value="GluRdtase_dimer_dom_sf"/>
</dbReference>
<dbReference type="SUPFAM" id="SSF69075">
    <property type="entry name" value="Glutamyl tRNA-reductase dimerization domain"/>
    <property type="match status" value="1"/>
</dbReference>
<dbReference type="HAMAP" id="MF_00087">
    <property type="entry name" value="Glu_tRNA_reductase"/>
    <property type="match status" value="1"/>
</dbReference>
<dbReference type="Gene3D" id="3.30.460.30">
    <property type="entry name" value="Glutamyl-tRNA reductase, N-terminal domain"/>
    <property type="match status" value="1"/>
</dbReference>
<evidence type="ECO:0000256" key="10">
    <source>
        <dbReference type="PIRSR" id="PIRSR000445-1"/>
    </source>
</evidence>
<comment type="similarity">
    <text evidence="2 9 14">Belongs to the glutamyl-tRNA reductase family.</text>
</comment>
<feature type="active site" description="Nucleophile" evidence="9 10">
    <location>
        <position position="50"/>
    </location>
</feature>
<dbReference type="Gene3D" id="3.40.50.720">
    <property type="entry name" value="NAD(P)-binding Rossmann-like Domain"/>
    <property type="match status" value="1"/>
</dbReference>
<keyword evidence="5 9" id="KW-0560">Oxidoreductase</keyword>
<sequence>MYIISVSVNHHTANVSLREKLSFNNADMGRVHETLFETKSILENVILSTCNRTEVYAVVDQIHTGRYYIQRFLAREFNFDVDEIKQISDVKVENEAVEHLFRVTSGLDSIVLGETQILGQMRDAFFTAQQAETTGIIFNELFKQAITFSKKAHHETDIADHATSVSYAAVELAKKVYGKLHRRNALVIGAGEMAELAILNLKGAGVSQITVLNRTVERAEALASKHGIQSSSLRNLSHFLPQSDIVISSTSAEGFVITKEMIELSHDINKNAQQLFIDIAVPRDIEPIDSVNANLFIYDVDDLKGLVDANMREREKAAEKIASLIPEEIEKHNEWVKMLGVVPVIRALREKAMTIQQDTMASLDRKLPHLTERERKVISKHTKSIINQMLKDPIKQAKEISDDHYSEEKLALFKTIFDLDVSTDYKTEAAEKKKLKLKQRFFLLDN</sequence>
<evidence type="ECO:0000313" key="19">
    <source>
        <dbReference type="Proteomes" id="UP000242704"/>
    </source>
</evidence>
<dbReference type="PANTHER" id="PTHR43120:SF1">
    <property type="entry name" value="GLUTAMYL-TRNA REDUCTASE 1, CHLOROPLASTIC"/>
    <property type="match status" value="1"/>
</dbReference>
<reference evidence="18 19" key="1">
    <citation type="journal article" date="2016" name="Front. Microbiol.">
        <title>Comprehensive Phylogenetic Analysis of Bovine Non-aureus Staphylococci Species Based on Whole-Genome Sequencing.</title>
        <authorList>
            <person name="Naushad S."/>
            <person name="Barkema H.W."/>
            <person name="Luby C."/>
            <person name="Condas L.A."/>
            <person name="Nobrega D.B."/>
            <person name="Carson D.A."/>
            <person name="De Buck J."/>
        </authorList>
    </citation>
    <scope>NUCLEOTIDE SEQUENCE [LARGE SCALE GENOMIC DNA]</scope>
    <source>
        <strain evidence="18 19">SNUC 505</strain>
    </source>
</reference>
<evidence type="ECO:0000256" key="2">
    <source>
        <dbReference type="ARBA" id="ARBA00005916"/>
    </source>
</evidence>
<feature type="binding site" evidence="9 11">
    <location>
        <begin position="49"/>
        <end position="52"/>
    </location>
    <ligand>
        <name>substrate</name>
    </ligand>
</feature>
<dbReference type="SUPFAM" id="SSF69742">
    <property type="entry name" value="Glutamyl tRNA-reductase catalytic, N-terminal domain"/>
    <property type="match status" value="1"/>
</dbReference>
<evidence type="ECO:0000256" key="6">
    <source>
        <dbReference type="ARBA" id="ARBA00023244"/>
    </source>
</evidence>
<feature type="binding site" evidence="9 11">
    <location>
        <position position="120"/>
    </location>
    <ligand>
        <name>substrate</name>
    </ligand>
</feature>
<evidence type="ECO:0000256" key="1">
    <source>
        <dbReference type="ARBA" id="ARBA00005059"/>
    </source>
</evidence>
<dbReference type="EMBL" id="PZBZ01000021">
    <property type="protein sequence ID" value="PTG15107.1"/>
    <property type="molecule type" value="Genomic_DNA"/>
</dbReference>
<evidence type="ECO:0000259" key="15">
    <source>
        <dbReference type="Pfam" id="PF00745"/>
    </source>
</evidence>
<dbReference type="Pfam" id="PF01488">
    <property type="entry name" value="Shikimate_DH"/>
    <property type="match status" value="1"/>
</dbReference>
<feature type="binding site" evidence="9 11">
    <location>
        <begin position="114"/>
        <end position="116"/>
    </location>
    <ligand>
        <name>substrate</name>
    </ligand>
</feature>
<dbReference type="GO" id="GO:0050661">
    <property type="term" value="F:NADP binding"/>
    <property type="evidence" value="ECO:0007669"/>
    <property type="project" value="InterPro"/>
</dbReference>
<evidence type="ECO:0000256" key="4">
    <source>
        <dbReference type="ARBA" id="ARBA00022857"/>
    </source>
</evidence>
<evidence type="ECO:0000259" key="17">
    <source>
        <dbReference type="Pfam" id="PF05201"/>
    </source>
</evidence>
<dbReference type="Pfam" id="PF00745">
    <property type="entry name" value="GlutR_dimer"/>
    <property type="match status" value="1"/>
</dbReference>
<dbReference type="GO" id="GO:0008883">
    <property type="term" value="F:glutamyl-tRNA reductase activity"/>
    <property type="evidence" value="ECO:0007669"/>
    <property type="project" value="UniProtKB-UniRule"/>
</dbReference>
<evidence type="ECO:0000313" key="18">
    <source>
        <dbReference type="EMBL" id="PTG15107.1"/>
    </source>
</evidence>
<comment type="caution">
    <text evidence="18">The sequence shown here is derived from an EMBL/GenBank/DDBJ whole genome shotgun (WGS) entry which is preliminary data.</text>
</comment>
<dbReference type="InterPro" id="IPR015895">
    <property type="entry name" value="4pyrrol_synth_GluRdtase_N"/>
</dbReference>
<organism evidence="18 19">
    <name type="scientific">Staphylococcus chromogenes</name>
    <name type="common">Staphylococcus hyicus subsp. chromogenes</name>
    <dbReference type="NCBI Taxonomy" id="46126"/>
    <lineage>
        <taxon>Bacteria</taxon>
        <taxon>Bacillati</taxon>
        <taxon>Bacillota</taxon>
        <taxon>Bacilli</taxon>
        <taxon>Bacillales</taxon>
        <taxon>Staphylococcaceae</taxon>
        <taxon>Staphylococcus</taxon>
    </lineage>
</organism>
<dbReference type="AlphaFoldDB" id="A0AAE5T2A8"/>
<dbReference type="GO" id="GO:0006782">
    <property type="term" value="P:protoporphyrinogen IX biosynthetic process"/>
    <property type="evidence" value="ECO:0007669"/>
    <property type="project" value="UniProtKB-UniRule"/>
</dbReference>
<dbReference type="FunFam" id="3.30.460.30:FF:000001">
    <property type="entry name" value="Glutamyl-tRNA reductase"/>
    <property type="match status" value="1"/>
</dbReference>
<evidence type="ECO:0000256" key="7">
    <source>
        <dbReference type="ARBA" id="ARBA00047464"/>
    </source>
</evidence>
<comment type="pathway">
    <text evidence="1 9 14">Porphyrin-containing compound metabolism; protoporphyrin-IX biosynthesis; 5-aminolevulinate from L-glutamyl-tRNA(Glu): step 1/2.</text>
</comment>
<dbReference type="Proteomes" id="UP000242704">
    <property type="component" value="Unassembled WGS sequence"/>
</dbReference>
<keyword evidence="4 9" id="KW-0521">NADP</keyword>
<feature type="site" description="Important for activity" evidence="9 13">
    <location>
        <position position="99"/>
    </location>
</feature>
<evidence type="ECO:0000256" key="5">
    <source>
        <dbReference type="ARBA" id="ARBA00023002"/>
    </source>
</evidence>